<dbReference type="EMBL" id="AEJC01000058">
    <property type="protein sequence ID" value="EKX68751.1"/>
    <property type="molecule type" value="Genomic_DNA"/>
</dbReference>
<evidence type="ECO:0000313" key="1">
    <source>
        <dbReference type="EMBL" id="EKX68751.1"/>
    </source>
</evidence>
<name>L1L6S5_9ACTN</name>
<dbReference type="InterPro" id="IPR002347">
    <property type="entry name" value="SDR_fam"/>
</dbReference>
<evidence type="ECO:0000313" key="2">
    <source>
        <dbReference type="Proteomes" id="UP000010411"/>
    </source>
</evidence>
<dbReference type="SUPFAM" id="SSF51735">
    <property type="entry name" value="NAD(P)-binding Rossmann-fold domains"/>
    <property type="match status" value="1"/>
</dbReference>
<dbReference type="InterPro" id="IPR036291">
    <property type="entry name" value="NAD(P)-bd_dom_sf"/>
</dbReference>
<protein>
    <recommendedName>
        <fullName evidence="3">Oxidoreductase, short chain dehydrogenase/reductase family protein</fullName>
    </recommendedName>
</protein>
<dbReference type="AlphaFoldDB" id="L1L6S5"/>
<gene>
    <name evidence="1" type="ORF">STRIP9103_09420</name>
</gene>
<evidence type="ECO:0008006" key="3">
    <source>
        <dbReference type="Google" id="ProtNLM"/>
    </source>
</evidence>
<dbReference type="Proteomes" id="UP000010411">
    <property type="component" value="Unassembled WGS sequence"/>
</dbReference>
<reference evidence="1 2" key="1">
    <citation type="submission" date="2012-11" db="EMBL/GenBank/DDBJ databases">
        <authorList>
            <person name="Huguet-Tapia J.C."/>
            <person name="Durkin A.S."/>
            <person name="Pettis G.S."/>
            <person name="Badger J.H."/>
        </authorList>
    </citation>
    <scope>NUCLEOTIDE SEQUENCE [LARGE SCALE GENOMIC DNA]</scope>
    <source>
        <strain evidence="1 2">91-03</strain>
    </source>
</reference>
<proteinExistence type="predicted"/>
<organism evidence="1 2">
    <name type="scientific">Streptomyces ipomoeae 91-03</name>
    <dbReference type="NCBI Taxonomy" id="698759"/>
    <lineage>
        <taxon>Bacteria</taxon>
        <taxon>Bacillati</taxon>
        <taxon>Actinomycetota</taxon>
        <taxon>Actinomycetes</taxon>
        <taxon>Kitasatosporales</taxon>
        <taxon>Streptomycetaceae</taxon>
        <taxon>Streptomyces</taxon>
    </lineage>
</organism>
<dbReference type="Pfam" id="PF13561">
    <property type="entry name" value="adh_short_C2"/>
    <property type="match status" value="1"/>
</dbReference>
<dbReference type="Gene3D" id="3.40.50.720">
    <property type="entry name" value="NAD(P)-binding Rossmann-like Domain"/>
    <property type="match status" value="1"/>
</dbReference>
<dbReference type="PATRIC" id="fig|698759.3.peg.726"/>
<sequence length="86" mass="8783">MNTISPGLVRTSVYEDPDGPAAKMAAAAGMSLAELAQQLVKAQNITTGRMTEADEVAALIAFLLSDVAGNITGADYVIDGGTIKTV</sequence>
<accession>L1L6S5</accession>
<keyword evidence="2" id="KW-1185">Reference proteome</keyword>
<comment type="caution">
    <text evidence="1">The sequence shown here is derived from an EMBL/GenBank/DDBJ whole genome shotgun (WGS) entry which is preliminary data.</text>
</comment>